<organism evidence="1 2">
    <name type="scientific">Phragmitibacter flavus</name>
    <dbReference type="NCBI Taxonomy" id="2576071"/>
    <lineage>
        <taxon>Bacteria</taxon>
        <taxon>Pseudomonadati</taxon>
        <taxon>Verrucomicrobiota</taxon>
        <taxon>Verrucomicrobiia</taxon>
        <taxon>Verrucomicrobiales</taxon>
        <taxon>Verrucomicrobiaceae</taxon>
        <taxon>Phragmitibacter</taxon>
    </lineage>
</organism>
<sequence>MTMLESGLPEVVDDQEELARFLTQSGHYNSVMVKPAAFLPNPKDQETSVSRCRDEPVEELWRMGHHAAGERTLYGAAFIRAGSVRQILLEVHSHEPPPKHAVIKGWPWNDDLSLQKAQQKELAIRLASAAGPPLLKTTVAVKNGS</sequence>
<reference evidence="1 2" key="1">
    <citation type="submission" date="2019-05" db="EMBL/GenBank/DDBJ databases">
        <title>Verrucobacter flavum gen. nov., sp. nov. a new member of the family Verrucomicrobiaceae.</title>
        <authorList>
            <person name="Szuroczki S."/>
            <person name="Abbaszade G."/>
            <person name="Szabo A."/>
            <person name="Felfoldi T."/>
            <person name="Schumann P."/>
            <person name="Boka K."/>
            <person name="Keki Z."/>
            <person name="Toumi M."/>
            <person name="Toth E."/>
        </authorList>
    </citation>
    <scope>NUCLEOTIDE SEQUENCE [LARGE SCALE GENOMIC DNA]</scope>
    <source>
        <strain evidence="1 2">MG-N-17</strain>
    </source>
</reference>
<dbReference type="RefSeq" id="WP_138084308.1">
    <property type="nucleotide sequence ID" value="NZ_VAUV01000001.1"/>
</dbReference>
<dbReference type="OrthoDB" id="572791at2"/>
<keyword evidence="2" id="KW-1185">Reference proteome</keyword>
<dbReference type="AlphaFoldDB" id="A0A5R8KL10"/>
<comment type="caution">
    <text evidence="1">The sequence shown here is derived from an EMBL/GenBank/DDBJ whole genome shotgun (WGS) entry which is preliminary data.</text>
</comment>
<evidence type="ECO:0000313" key="2">
    <source>
        <dbReference type="Proteomes" id="UP000306196"/>
    </source>
</evidence>
<name>A0A5R8KL10_9BACT</name>
<dbReference type="EMBL" id="VAUV01000001">
    <property type="protein sequence ID" value="TLD72685.1"/>
    <property type="molecule type" value="Genomic_DNA"/>
</dbReference>
<gene>
    <name evidence="1" type="ORF">FEM03_01010</name>
</gene>
<accession>A0A5R8KL10</accession>
<dbReference type="Proteomes" id="UP000306196">
    <property type="component" value="Unassembled WGS sequence"/>
</dbReference>
<evidence type="ECO:0000313" key="1">
    <source>
        <dbReference type="EMBL" id="TLD72685.1"/>
    </source>
</evidence>
<protein>
    <submittedName>
        <fullName evidence="1">Uncharacterized protein</fullName>
    </submittedName>
</protein>
<proteinExistence type="predicted"/>